<dbReference type="InterPro" id="IPR007731">
    <property type="entry name" value="DUF669"/>
</dbReference>
<dbReference type="Proteomes" id="UP001254075">
    <property type="component" value="Unassembled WGS sequence"/>
</dbReference>
<name>A0AAW8WAE3_9LACO</name>
<evidence type="ECO:0000313" key="3">
    <source>
        <dbReference type="Proteomes" id="UP001254075"/>
    </source>
</evidence>
<protein>
    <submittedName>
        <fullName evidence="2">DUF669 domain-containing protein</fullName>
    </submittedName>
</protein>
<feature type="compositionally biased region" description="Low complexity" evidence="1">
    <location>
        <begin position="164"/>
        <end position="181"/>
    </location>
</feature>
<gene>
    <name evidence="2" type="ORF">RI532_13255</name>
</gene>
<evidence type="ECO:0000313" key="2">
    <source>
        <dbReference type="EMBL" id="MDT7015343.1"/>
    </source>
</evidence>
<organism evidence="2 3">
    <name type="scientific">Levilactobacillus namurensis</name>
    <dbReference type="NCBI Taxonomy" id="380393"/>
    <lineage>
        <taxon>Bacteria</taxon>
        <taxon>Bacillati</taxon>
        <taxon>Bacillota</taxon>
        <taxon>Bacilli</taxon>
        <taxon>Lactobacillales</taxon>
        <taxon>Lactobacillaceae</taxon>
        <taxon>Levilactobacillus</taxon>
    </lineage>
</organism>
<reference evidence="2" key="1">
    <citation type="submission" date="2023-08" db="EMBL/GenBank/DDBJ databases">
        <authorList>
            <person name="Page C.A."/>
            <person name="Perez-Diaz I.M."/>
        </authorList>
    </citation>
    <scope>NUCLEOTIDE SEQUENCE</scope>
    <source>
        <strain evidence="2">3.8.38</strain>
    </source>
</reference>
<comment type="caution">
    <text evidence="2">The sequence shown here is derived from an EMBL/GenBank/DDBJ whole genome shotgun (WGS) entry which is preliminary data.</text>
</comment>
<dbReference type="RefSeq" id="WP_313845687.1">
    <property type="nucleotide sequence ID" value="NZ_JAVLAM010000005.1"/>
</dbReference>
<dbReference type="EMBL" id="JAVLAM010000005">
    <property type="protein sequence ID" value="MDT7015343.1"/>
    <property type="molecule type" value="Genomic_DNA"/>
</dbReference>
<accession>A0AAW8WAE3</accession>
<dbReference type="Pfam" id="PF05037">
    <property type="entry name" value="DUF669"/>
    <property type="match status" value="1"/>
</dbReference>
<proteinExistence type="predicted"/>
<dbReference type="AlphaFoldDB" id="A0AAW8WAE3"/>
<feature type="region of interest" description="Disordered" evidence="1">
    <location>
        <begin position="156"/>
        <end position="198"/>
    </location>
</feature>
<sequence>MANDFMNTNYSNNTSSSYDPLPTGTYEMIINKAQESATKNGAETLQIDLLVRNDLDKVPGLANTNGKYHNRHVFMDNWKRKATNQYDLDGFQYILQAAGVPENTAIPTVEDFMKAITGTPVKVYVKAEQDTYKGETRLVNRVAPWNFEASQYKQVQHTYKDSKPQGAPTQPQQPQTAGAGPFANTGDSIDISDDDLPF</sequence>
<evidence type="ECO:0000256" key="1">
    <source>
        <dbReference type="SAM" id="MobiDB-lite"/>
    </source>
</evidence>